<evidence type="ECO:0000259" key="1">
    <source>
        <dbReference type="Pfam" id="PF12697"/>
    </source>
</evidence>
<sequence length="273" mass="29852">MAAPVAVDGRVAISTYGDGPDVLLIPGLASSEHVWDRTVSHLKGRYRVHVVQVFGFAGAPPQANREGALIVPVTDAIHRYLVGRHLAPVSVIGHSLGGLMGMELALHHPSDVRRLMIVDALPFFGAIFGARDVQSVVGRATSLRDSMLHETRAAYVAGAERMVPSLVKTTGPEADVVKAASIASDQRVVARAMYEDMTTDLADDVSKIRQPTVLLYPWDKDSGMDTTMVDRFYHAQYATYPNVTFARIDGSRHFIMIDQPEVFEAQVDAFLRK</sequence>
<protein>
    <submittedName>
        <fullName evidence="2">Alpha/beta hydrolase</fullName>
    </submittedName>
</protein>
<feature type="domain" description="AB hydrolase-1" evidence="1">
    <location>
        <begin position="22"/>
        <end position="265"/>
    </location>
</feature>
<name>A0AA35UUQ8_9PROT</name>
<dbReference type="InterPro" id="IPR000073">
    <property type="entry name" value="AB_hydrolase_1"/>
</dbReference>
<evidence type="ECO:0000313" key="2">
    <source>
        <dbReference type="EMBL" id="CAI9120028.1"/>
    </source>
</evidence>
<comment type="caution">
    <text evidence="2">The sequence shown here is derived from an EMBL/GenBank/DDBJ whole genome shotgun (WGS) entry which is preliminary data.</text>
</comment>
<dbReference type="AlphaFoldDB" id="A0AA35UUQ8"/>
<keyword evidence="3" id="KW-1185">Reference proteome</keyword>
<organism evidence="2 3">
    <name type="scientific">Brytella acorum</name>
    <dbReference type="NCBI Taxonomy" id="2959299"/>
    <lineage>
        <taxon>Bacteria</taxon>
        <taxon>Pseudomonadati</taxon>
        <taxon>Pseudomonadota</taxon>
        <taxon>Alphaproteobacteria</taxon>
        <taxon>Acetobacterales</taxon>
        <taxon>Acetobacteraceae</taxon>
        <taxon>Brytella</taxon>
    </lineage>
</organism>
<dbReference type="InterPro" id="IPR050266">
    <property type="entry name" value="AB_hydrolase_sf"/>
</dbReference>
<proteinExistence type="predicted"/>
<dbReference type="PRINTS" id="PR00111">
    <property type="entry name" value="ABHYDROLASE"/>
</dbReference>
<dbReference type="Proteomes" id="UP001176960">
    <property type="component" value="Unassembled WGS sequence"/>
</dbReference>
<dbReference type="PANTHER" id="PTHR43798">
    <property type="entry name" value="MONOACYLGLYCEROL LIPASE"/>
    <property type="match status" value="1"/>
</dbReference>
<reference evidence="2" key="1">
    <citation type="submission" date="2023-03" db="EMBL/GenBank/DDBJ databases">
        <authorList>
            <person name="Cleenwerck I."/>
        </authorList>
    </citation>
    <scope>NUCLEOTIDE SEQUENCE</scope>
    <source>
        <strain evidence="2">LMG 32879</strain>
    </source>
</reference>
<dbReference type="EMBL" id="CATKSH010000004">
    <property type="protein sequence ID" value="CAI9120028.1"/>
    <property type="molecule type" value="Genomic_DNA"/>
</dbReference>
<keyword evidence="2" id="KW-0378">Hydrolase</keyword>
<dbReference type="Gene3D" id="3.40.50.1820">
    <property type="entry name" value="alpha/beta hydrolase"/>
    <property type="match status" value="1"/>
</dbReference>
<evidence type="ECO:0000313" key="3">
    <source>
        <dbReference type="Proteomes" id="UP001176960"/>
    </source>
</evidence>
<gene>
    <name evidence="2" type="ORF">LMG32879_000856</name>
</gene>
<accession>A0AA35UUQ8</accession>
<dbReference type="InterPro" id="IPR029058">
    <property type="entry name" value="AB_hydrolase_fold"/>
</dbReference>
<dbReference type="Pfam" id="PF12697">
    <property type="entry name" value="Abhydrolase_6"/>
    <property type="match status" value="1"/>
</dbReference>
<dbReference type="SUPFAM" id="SSF53474">
    <property type="entry name" value="alpha/beta-Hydrolases"/>
    <property type="match status" value="1"/>
</dbReference>
<dbReference type="GO" id="GO:0016787">
    <property type="term" value="F:hydrolase activity"/>
    <property type="evidence" value="ECO:0007669"/>
    <property type="project" value="UniProtKB-KW"/>
</dbReference>
<dbReference type="RefSeq" id="WP_289841827.1">
    <property type="nucleotide sequence ID" value="NZ_CATKSH010000004.1"/>
</dbReference>